<reference evidence="3" key="1">
    <citation type="submission" date="2017-10" db="EMBL/GenBank/DDBJ databases">
        <authorList>
            <person name="Regsiter A."/>
            <person name="William W."/>
        </authorList>
    </citation>
    <scope>NUCLEOTIDE SEQUENCE [LARGE SCALE GENOMIC DNA]</scope>
</reference>
<evidence type="ECO:0000313" key="3">
    <source>
        <dbReference type="Proteomes" id="UP000233769"/>
    </source>
</evidence>
<dbReference type="EMBL" id="LT962688">
    <property type="protein sequence ID" value="SOR28429.1"/>
    <property type="molecule type" value="Genomic_DNA"/>
</dbReference>
<evidence type="ECO:0000313" key="2">
    <source>
        <dbReference type="EMBL" id="SOR28429.1"/>
    </source>
</evidence>
<dbReference type="AlphaFoldDB" id="A0A2N9AM70"/>
<dbReference type="InterPro" id="IPR025139">
    <property type="entry name" value="DUF4062"/>
</dbReference>
<organism evidence="2 3">
    <name type="scientific">Methylorubrum extorquens</name>
    <name type="common">Methylobacterium dichloromethanicum</name>
    <name type="synonym">Methylobacterium extorquens</name>
    <dbReference type="NCBI Taxonomy" id="408"/>
    <lineage>
        <taxon>Bacteria</taxon>
        <taxon>Pseudomonadati</taxon>
        <taxon>Pseudomonadota</taxon>
        <taxon>Alphaproteobacteria</taxon>
        <taxon>Hyphomicrobiales</taxon>
        <taxon>Methylobacteriaceae</taxon>
        <taxon>Methylorubrum</taxon>
    </lineage>
</organism>
<accession>A0A2N9AM70</accession>
<protein>
    <recommendedName>
        <fullName evidence="1">DUF4062 domain-containing protein</fullName>
    </recommendedName>
</protein>
<name>A0A2N9AM70_METEX</name>
<proteinExistence type="predicted"/>
<feature type="domain" description="DUF4062" evidence="1">
    <location>
        <begin position="6"/>
        <end position="86"/>
    </location>
</feature>
<evidence type="ECO:0000259" key="1">
    <source>
        <dbReference type="Pfam" id="PF13271"/>
    </source>
</evidence>
<gene>
    <name evidence="2" type="ORF">TK0001_1827</name>
</gene>
<sequence length="322" mass="36799">MEKKYQIFVSSTFQDLELERRVAIEQVLNLGHIPVGMELFQASDDSQWNYIKQRIDECDYYVVIVAERYGAEQDGKSFTQMEYEYAVARGVPTIAFLLHEAARASWPQSKIEFEKKDTLNKFRDICSQKLVKFWKNSDDLGSKVISSLVELTRHRPRTGWVRADTAATPAALNEIAKLSEEKRNLQKAVEDLRQQVSEPKLSADIEHRIKILSETMAASFFPDNIEIDDEVSMLLLFHEINRSFSTGCKLWTAMKAVNVSLGIKDNHRNSVINLLGEYAAYNLLDVERTQEHSGGTIHSVDVYKSTEFGKQFAIHAGIWLLS</sequence>
<dbReference type="Proteomes" id="UP000233769">
    <property type="component" value="Chromosome tk0001"/>
</dbReference>
<dbReference type="Pfam" id="PF13271">
    <property type="entry name" value="DUF4062"/>
    <property type="match status" value="1"/>
</dbReference>